<dbReference type="PANTHER" id="PTHR27009">
    <property type="entry name" value="RUST RESISTANCE KINASE LR10-RELATED"/>
    <property type="match status" value="1"/>
</dbReference>
<dbReference type="CDD" id="cd14066">
    <property type="entry name" value="STKc_IRAK"/>
    <property type="match status" value="1"/>
</dbReference>
<feature type="chain" id="PRO_5024281438" description="Protein kinase domain-containing protein" evidence="14">
    <location>
        <begin position="21"/>
        <end position="649"/>
    </location>
</feature>
<feature type="transmembrane region" description="Helical" evidence="13">
    <location>
        <begin position="252"/>
        <end position="276"/>
    </location>
</feature>
<dbReference type="Proteomes" id="UP000243459">
    <property type="component" value="Chromosome 1"/>
</dbReference>
<keyword evidence="8 12" id="KW-0067">ATP-binding</keyword>
<evidence type="ECO:0000256" key="8">
    <source>
        <dbReference type="ARBA" id="ARBA00022840"/>
    </source>
</evidence>
<evidence type="ECO:0000256" key="10">
    <source>
        <dbReference type="ARBA" id="ARBA00023136"/>
    </source>
</evidence>
<evidence type="ECO:0000256" key="14">
    <source>
        <dbReference type="SAM" id="SignalP"/>
    </source>
</evidence>
<evidence type="ECO:0000259" key="15">
    <source>
        <dbReference type="PROSITE" id="PS50011"/>
    </source>
</evidence>
<dbReference type="GO" id="GO:0005524">
    <property type="term" value="F:ATP binding"/>
    <property type="evidence" value="ECO:0007669"/>
    <property type="project" value="UniProtKB-UniRule"/>
</dbReference>
<evidence type="ECO:0000256" key="11">
    <source>
        <dbReference type="ARBA" id="ARBA00023180"/>
    </source>
</evidence>
<dbReference type="GO" id="GO:0030247">
    <property type="term" value="F:polysaccharide binding"/>
    <property type="evidence" value="ECO:0007669"/>
    <property type="project" value="InterPro"/>
</dbReference>
<dbReference type="Gramene" id="ONK81382">
    <property type="protein sequence ID" value="ONK81382"/>
    <property type="gene ID" value="A4U43_C01F28460"/>
</dbReference>
<dbReference type="InterPro" id="IPR000719">
    <property type="entry name" value="Prot_kinase_dom"/>
</dbReference>
<dbReference type="GO" id="GO:0016020">
    <property type="term" value="C:membrane"/>
    <property type="evidence" value="ECO:0007669"/>
    <property type="project" value="UniProtKB-SubCell"/>
</dbReference>
<keyword evidence="11" id="KW-0325">Glycoprotein</keyword>
<gene>
    <name evidence="16" type="ORF">A4U43_C01F28460</name>
</gene>
<evidence type="ECO:0000256" key="2">
    <source>
        <dbReference type="ARBA" id="ARBA00022527"/>
    </source>
</evidence>
<dbReference type="Pfam" id="PF13947">
    <property type="entry name" value="GUB_WAK_bind"/>
    <property type="match status" value="1"/>
</dbReference>
<dbReference type="FunFam" id="3.30.200.20:FF:000178">
    <property type="entry name" value="serine/threonine-protein kinase PBS1-like"/>
    <property type="match status" value="1"/>
</dbReference>
<keyword evidence="9 13" id="KW-1133">Transmembrane helix</keyword>
<evidence type="ECO:0000313" key="16">
    <source>
        <dbReference type="EMBL" id="ONK81382.1"/>
    </source>
</evidence>
<evidence type="ECO:0000256" key="9">
    <source>
        <dbReference type="ARBA" id="ARBA00022989"/>
    </source>
</evidence>
<feature type="signal peptide" evidence="14">
    <location>
        <begin position="1"/>
        <end position="20"/>
    </location>
</feature>
<evidence type="ECO:0000256" key="4">
    <source>
        <dbReference type="ARBA" id="ARBA00022692"/>
    </source>
</evidence>
<dbReference type="PROSITE" id="PS00108">
    <property type="entry name" value="PROTEIN_KINASE_ST"/>
    <property type="match status" value="1"/>
</dbReference>
<dbReference type="InterPro" id="IPR025287">
    <property type="entry name" value="WAK_GUB"/>
</dbReference>
<accession>A0A5P1FTG0</accession>
<dbReference type="InterPro" id="IPR008271">
    <property type="entry name" value="Ser/Thr_kinase_AS"/>
</dbReference>
<evidence type="ECO:0000256" key="1">
    <source>
        <dbReference type="ARBA" id="ARBA00004479"/>
    </source>
</evidence>
<evidence type="ECO:0000256" key="3">
    <source>
        <dbReference type="ARBA" id="ARBA00022679"/>
    </source>
</evidence>
<evidence type="ECO:0000256" key="13">
    <source>
        <dbReference type="SAM" id="Phobius"/>
    </source>
</evidence>
<dbReference type="SMART" id="SM00220">
    <property type="entry name" value="S_TKc"/>
    <property type="match status" value="1"/>
</dbReference>
<feature type="binding site" evidence="12">
    <location>
        <position position="352"/>
    </location>
    <ligand>
        <name>ATP</name>
        <dbReference type="ChEBI" id="CHEBI:30616"/>
    </ligand>
</feature>
<evidence type="ECO:0000256" key="7">
    <source>
        <dbReference type="ARBA" id="ARBA00022777"/>
    </source>
</evidence>
<dbReference type="AlphaFoldDB" id="A0A5P1FTG0"/>
<sequence>MKFVLCSILTFLLFSSTGLALYPFKEVCSSSCGQLKNIHPPFRLKGDASYCGDPEYELICDQNHTILNLSFGKYYVASISYNPNELQVVDVGLTSGVCRFPLGSITPRTIKNSKRYELISPHWASFVNCVDGIQDDTNYRPVPCLHKNSSFVYVVSGYEVKELKPSCGFSAMIPTDSFMNKSLNEDVFQLLQRGFIISWIGDSKTFGYCFAAYFRASTSVFNSGGIYQSIVYIILLEIGFVECVYESKDPSGLPLAIAFILALNLFLFTLVGRFIFAPICMGVFIRYQYFHMLVPVNAIEKFLRTQKPLTPTRYAYTEISTITNHFKEKLGQGGFGSVFKGKLPNGQLVAVKMLGNSNCNGEDFINEVSTIGRIHHKNIVQLLGYCSDGSKRALVYEYMPKGSLDKYIFSSSNGTSRHTFTWEERKEISLGVAQGIDYLHRGCDMKIVHFDIKPQNILLDEFFNPKVSDFGLARLYPKENSIVSISVARGTIGYIAPELISRNFGVISHKSDVYSYGMLLLEIAGGRRNVNLQADDSSQIYYPSWIYDRIDQREKLVVCEITEIGEADRELLGEINEVERQLCKVGLWCIQMQPQNRPSMSKVVEMLESDAENLPMPPKPFFSSIVSTPAEQFYMDSSVSELSIISEQD</sequence>
<keyword evidence="4 13" id="KW-0812">Transmembrane</keyword>
<reference evidence="17" key="1">
    <citation type="journal article" date="2017" name="Nat. Commun.">
        <title>The asparagus genome sheds light on the origin and evolution of a young Y chromosome.</title>
        <authorList>
            <person name="Harkess A."/>
            <person name="Zhou J."/>
            <person name="Xu C."/>
            <person name="Bowers J.E."/>
            <person name="Van der Hulst R."/>
            <person name="Ayyampalayam S."/>
            <person name="Mercati F."/>
            <person name="Riccardi P."/>
            <person name="McKain M.R."/>
            <person name="Kakrana A."/>
            <person name="Tang H."/>
            <person name="Ray J."/>
            <person name="Groenendijk J."/>
            <person name="Arikit S."/>
            <person name="Mathioni S.M."/>
            <person name="Nakano M."/>
            <person name="Shan H."/>
            <person name="Telgmann-Rauber A."/>
            <person name="Kanno A."/>
            <person name="Yue Z."/>
            <person name="Chen H."/>
            <person name="Li W."/>
            <person name="Chen Y."/>
            <person name="Xu X."/>
            <person name="Zhang Y."/>
            <person name="Luo S."/>
            <person name="Chen H."/>
            <person name="Gao J."/>
            <person name="Mao Z."/>
            <person name="Pires J.C."/>
            <person name="Luo M."/>
            <person name="Kudrna D."/>
            <person name="Wing R.A."/>
            <person name="Meyers B.C."/>
            <person name="Yi K."/>
            <person name="Kong H."/>
            <person name="Lavrijsen P."/>
            <person name="Sunseri F."/>
            <person name="Falavigna A."/>
            <person name="Ye Y."/>
            <person name="Leebens-Mack J.H."/>
            <person name="Chen G."/>
        </authorList>
    </citation>
    <scope>NUCLEOTIDE SEQUENCE [LARGE SCALE GENOMIC DNA]</scope>
    <source>
        <strain evidence="17">cv. DH0086</strain>
    </source>
</reference>
<dbReference type="OrthoDB" id="762694at2759"/>
<feature type="transmembrane region" description="Helical" evidence="13">
    <location>
        <begin position="225"/>
        <end position="245"/>
    </location>
</feature>
<dbReference type="Gene3D" id="3.30.200.20">
    <property type="entry name" value="Phosphorylase Kinase, domain 1"/>
    <property type="match status" value="1"/>
</dbReference>
<dbReference type="SUPFAM" id="SSF56112">
    <property type="entry name" value="Protein kinase-like (PK-like)"/>
    <property type="match status" value="1"/>
</dbReference>
<keyword evidence="6 12" id="KW-0547">Nucleotide-binding</keyword>
<organism evidence="16 17">
    <name type="scientific">Asparagus officinalis</name>
    <name type="common">Garden asparagus</name>
    <dbReference type="NCBI Taxonomy" id="4686"/>
    <lineage>
        <taxon>Eukaryota</taxon>
        <taxon>Viridiplantae</taxon>
        <taxon>Streptophyta</taxon>
        <taxon>Embryophyta</taxon>
        <taxon>Tracheophyta</taxon>
        <taxon>Spermatophyta</taxon>
        <taxon>Magnoliopsida</taxon>
        <taxon>Liliopsida</taxon>
        <taxon>Asparagales</taxon>
        <taxon>Asparagaceae</taxon>
        <taxon>Asparagoideae</taxon>
        <taxon>Asparagus</taxon>
    </lineage>
</organism>
<dbReference type="EMBL" id="CM007381">
    <property type="protein sequence ID" value="ONK81382.1"/>
    <property type="molecule type" value="Genomic_DNA"/>
</dbReference>
<dbReference type="InterPro" id="IPR011009">
    <property type="entry name" value="Kinase-like_dom_sf"/>
</dbReference>
<evidence type="ECO:0000256" key="6">
    <source>
        <dbReference type="ARBA" id="ARBA00022741"/>
    </source>
</evidence>
<feature type="domain" description="Protein kinase" evidence="15">
    <location>
        <begin position="324"/>
        <end position="622"/>
    </location>
</feature>
<keyword evidence="7" id="KW-0418">Kinase</keyword>
<proteinExistence type="predicted"/>
<dbReference type="PROSITE" id="PS50011">
    <property type="entry name" value="PROTEIN_KINASE_DOM"/>
    <property type="match status" value="1"/>
</dbReference>
<dbReference type="Gene3D" id="1.10.510.10">
    <property type="entry name" value="Transferase(Phosphotransferase) domain 1"/>
    <property type="match status" value="1"/>
</dbReference>
<keyword evidence="3" id="KW-0808">Transferase</keyword>
<dbReference type="Pfam" id="PF00069">
    <property type="entry name" value="Pkinase"/>
    <property type="match status" value="1"/>
</dbReference>
<dbReference type="GO" id="GO:0004674">
    <property type="term" value="F:protein serine/threonine kinase activity"/>
    <property type="evidence" value="ECO:0007669"/>
    <property type="project" value="UniProtKB-KW"/>
</dbReference>
<keyword evidence="17" id="KW-1185">Reference proteome</keyword>
<name>A0A5P1FTG0_ASPOF</name>
<dbReference type="PROSITE" id="PS00107">
    <property type="entry name" value="PROTEIN_KINASE_ATP"/>
    <property type="match status" value="1"/>
</dbReference>
<dbReference type="OMA" id="FHSGKYY"/>
<protein>
    <recommendedName>
        <fullName evidence="15">Protein kinase domain-containing protein</fullName>
    </recommendedName>
</protein>
<dbReference type="InterPro" id="IPR017441">
    <property type="entry name" value="Protein_kinase_ATP_BS"/>
</dbReference>
<dbReference type="InterPro" id="IPR045874">
    <property type="entry name" value="LRK10/LRL21-25-like"/>
</dbReference>
<evidence type="ECO:0000256" key="12">
    <source>
        <dbReference type="PROSITE-ProRule" id="PRU10141"/>
    </source>
</evidence>
<keyword evidence="10 13" id="KW-0472">Membrane</keyword>
<keyword evidence="5 14" id="KW-0732">Signal</keyword>
<evidence type="ECO:0000313" key="17">
    <source>
        <dbReference type="Proteomes" id="UP000243459"/>
    </source>
</evidence>
<comment type="subcellular location">
    <subcellularLocation>
        <location evidence="1">Membrane</location>
        <topology evidence="1">Single-pass type I membrane protein</topology>
    </subcellularLocation>
</comment>
<evidence type="ECO:0000256" key="5">
    <source>
        <dbReference type="ARBA" id="ARBA00022729"/>
    </source>
</evidence>
<dbReference type="FunFam" id="1.10.510.10:FF:000590">
    <property type="entry name" value="PR5-like receptor kinase"/>
    <property type="match status" value="1"/>
</dbReference>
<keyword evidence="2" id="KW-0723">Serine/threonine-protein kinase</keyword>